<dbReference type="PROSITE" id="PS50093">
    <property type="entry name" value="PKD"/>
    <property type="match status" value="1"/>
</dbReference>
<dbReference type="RefSeq" id="WP_114066652.1">
    <property type="nucleotide sequence ID" value="NZ_CP030850.1"/>
</dbReference>
<dbReference type="InterPro" id="IPR013783">
    <property type="entry name" value="Ig-like_fold"/>
</dbReference>
<gene>
    <name evidence="2" type="ORF">DR864_09035</name>
</gene>
<sequence>MVVFYRFRLSKYLLTTILSLLCMLTGILRSYAQTETFPAGSYIINMGITPQTAANALKPYGLIYDLLKNNKIPVKWVISQSKGIDGVDFNHQGVDYRGGTFIIPAPFRNASVNGKISSYGVTGTTTTSPLTVNVTYTLTSAPRWTLDDQNGGIAQGFFSQAGVPSSAYNFKDPQSLGGCDDIFVMPHADPTWSTHSNLYNWNRTQFGAIWAGCKAVSELENMNNGSLQTNFLATNVGGVGNALVFSGSHSDGSPPYTRLNPSSPASQYMGSTDAAHPGGAEQIYLPKAGGGWRPSTQVIAFDPSQSNVPGLSPGPAAVIVFGRGFGLNTSGYVMYEAGHDIKKAGGTASVAAIRAFFNFSLLSSVDKVPFISVANVPVTMSIGVGYAVSVTATSPVSSPLTYQWTSSCGGTFANSSAASTTFTPPNVSGVTSCMITVTVSDACGRQTSTATPITIQPCSQSVTSTVTPLCVGAANTGVIAMTVTGGTAPYTYTWTRSGGGSGSGAGTTISGLAAGTYTVTITSSTGCANTFTAMVGTYPPIVITPTPVGVACSGGATGSISLAVSGGTPGYTYDWGGGITTQNRSGLTAGLYSVTVTDSKSCTATANNISVPQSAVIAATPTVTNVPCFGQSTGSITLAVIGGAAPYTYQWNDGASTKDRTNISAGTYSVTITDANSCIQTVNNILVTQPSAALTATLSKTDPSCGATNGSVTASVSGGTAPYTYDWNGTPTGDGTATITGLASGNYQVTVTDAKNCSVIVSITLSTAATIVLTTNVTPPTCPPGSNAPLGENGVIDLVVTGGTAPFTYNWTTSNGSGLVPTNQDQSGLSAGTYNVTVTDAGGCTASTSVTLTAINPSPVKPVTINNN</sequence>
<evidence type="ECO:0000259" key="1">
    <source>
        <dbReference type="PROSITE" id="PS50093"/>
    </source>
</evidence>
<dbReference type="Proteomes" id="UP000251993">
    <property type="component" value="Chromosome"/>
</dbReference>
<dbReference type="KEGG" id="run:DR864_09035"/>
<dbReference type="InterPro" id="IPR000601">
    <property type="entry name" value="PKD_dom"/>
</dbReference>
<dbReference type="Pfam" id="PF13573">
    <property type="entry name" value="SprB"/>
    <property type="match status" value="5"/>
</dbReference>
<dbReference type="AlphaFoldDB" id="A0A344TGU6"/>
<dbReference type="Gene3D" id="2.60.40.740">
    <property type="match status" value="4"/>
</dbReference>
<evidence type="ECO:0000313" key="2">
    <source>
        <dbReference type="EMBL" id="AXE17867.1"/>
    </source>
</evidence>
<proteinExistence type="predicted"/>
<feature type="domain" description="PKD" evidence="1">
    <location>
        <begin position="489"/>
        <end position="533"/>
    </location>
</feature>
<keyword evidence="3" id="KW-1185">Reference proteome</keyword>
<organism evidence="2 3">
    <name type="scientific">Runella rosea</name>
    <dbReference type="NCBI Taxonomy" id="2259595"/>
    <lineage>
        <taxon>Bacteria</taxon>
        <taxon>Pseudomonadati</taxon>
        <taxon>Bacteroidota</taxon>
        <taxon>Cytophagia</taxon>
        <taxon>Cytophagales</taxon>
        <taxon>Spirosomataceae</taxon>
        <taxon>Runella</taxon>
    </lineage>
</organism>
<accession>A0A344TGU6</accession>
<reference evidence="2 3" key="1">
    <citation type="submission" date="2018-07" db="EMBL/GenBank/DDBJ databases">
        <title>Genome sequencing of Runella.</title>
        <authorList>
            <person name="Baek M.-G."/>
            <person name="Yi H."/>
        </authorList>
    </citation>
    <scope>NUCLEOTIDE SEQUENCE [LARGE SCALE GENOMIC DNA]</scope>
    <source>
        <strain evidence="2 3">HYN0085</strain>
    </source>
</reference>
<dbReference type="OrthoDB" id="7794186at2"/>
<protein>
    <recommendedName>
        <fullName evidence="1">PKD domain-containing protein</fullName>
    </recommendedName>
</protein>
<name>A0A344TGU6_9BACT</name>
<dbReference type="Gene3D" id="2.60.40.10">
    <property type="entry name" value="Immunoglobulins"/>
    <property type="match status" value="1"/>
</dbReference>
<evidence type="ECO:0000313" key="3">
    <source>
        <dbReference type="Proteomes" id="UP000251993"/>
    </source>
</evidence>
<dbReference type="EMBL" id="CP030850">
    <property type="protein sequence ID" value="AXE17867.1"/>
    <property type="molecule type" value="Genomic_DNA"/>
</dbReference>
<dbReference type="InterPro" id="IPR025667">
    <property type="entry name" value="SprB_repeat"/>
</dbReference>